<dbReference type="Pfam" id="PF18845">
    <property type="entry name" value="baeRF_family3"/>
    <property type="match status" value="1"/>
</dbReference>
<proteinExistence type="predicted"/>
<sequence>MDIGALTDETLRELRRKREYPAVSLQLPTNRRSPYSPEDPVRLRNTVAEAKRRLADDTRAARTARMDVEARLDQAASEVDLTHSGDGLLVLVAPGEHQIWYLPRTVPQRVVISDTFLTRNLVAARLQEEPYWALALSESGTRLWDGAGETLTEVTTGGFPVKPEIPDHQDALPGRNFDKVGNHPTSPREESHVERERQYLRGVVGVLAPVLDREPRPLYVVGLRESVAQLEKLLPARPGLTVHRVENGSVAGCKPAELLELLRPAFERRRATRSGEVLRRLGDARGQRLFTSGLDEIWRTVREGRVALLAVEDHFRIAARVDGNGGHPVRVEPPAESLSADPSIHEDVIDEIVEAALGCGADIAFVPDDTLAEEDRMAAVLRY</sequence>
<dbReference type="EMBL" id="BNBD01000010">
    <property type="protein sequence ID" value="GHF59585.1"/>
    <property type="molecule type" value="Genomic_DNA"/>
</dbReference>
<dbReference type="InterPro" id="IPR041289">
    <property type="entry name" value="Bact_RF_family3"/>
</dbReference>
<dbReference type="Proteomes" id="UP000638313">
    <property type="component" value="Unassembled WGS sequence"/>
</dbReference>
<feature type="region of interest" description="Disordered" evidence="1">
    <location>
        <begin position="167"/>
        <end position="192"/>
    </location>
</feature>
<evidence type="ECO:0000313" key="2">
    <source>
        <dbReference type="EMBL" id="GHF59585.1"/>
    </source>
</evidence>
<keyword evidence="3" id="KW-1185">Reference proteome</keyword>
<evidence type="ECO:0000256" key="1">
    <source>
        <dbReference type="SAM" id="MobiDB-lite"/>
    </source>
</evidence>
<dbReference type="RefSeq" id="WP_190131590.1">
    <property type="nucleotide sequence ID" value="NZ_BNBD01000010.1"/>
</dbReference>
<protein>
    <recommendedName>
        <fullName evidence="4">Chemotaxis protein</fullName>
    </recommendedName>
</protein>
<dbReference type="AlphaFoldDB" id="A0A919EES6"/>
<evidence type="ECO:0008006" key="4">
    <source>
        <dbReference type="Google" id="ProtNLM"/>
    </source>
</evidence>
<evidence type="ECO:0000313" key="3">
    <source>
        <dbReference type="Proteomes" id="UP000638313"/>
    </source>
</evidence>
<organism evidence="2 3">
    <name type="scientific">Streptomyces mashuensis</name>
    <dbReference type="NCBI Taxonomy" id="33904"/>
    <lineage>
        <taxon>Bacteria</taxon>
        <taxon>Bacillati</taxon>
        <taxon>Actinomycetota</taxon>
        <taxon>Actinomycetes</taxon>
        <taxon>Kitasatosporales</taxon>
        <taxon>Streptomycetaceae</taxon>
        <taxon>Streptomyces</taxon>
    </lineage>
</organism>
<reference evidence="2" key="2">
    <citation type="submission" date="2020-09" db="EMBL/GenBank/DDBJ databases">
        <authorList>
            <person name="Sun Q."/>
            <person name="Ohkuma M."/>
        </authorList>
    </citation>
    <scope>NUCLEOTIDE SEQUENCE</scope>
    <source>
        <strain evidence="2">JCM 4059</strain>
    </source>
</reference>
<name>A0A919EES6_9ACTN</name>
<gene>
    <name evidence="2" type="ORF">GCM10010218_46420</name>
</gene>
<comment type="caution">
    <text evidence="2">The sequence shown here is derived from an EMBL/GenBank/DDBJ whole genome shotgun (WGS) entry which is preliminary data.</text>
</comment>
<reference evidence="2" key="1">
    <citation type="journal article" date="2014" name="Int. J. Syst. Evol. Microbiol.">
        <title>Complete genome sequence of Corynebacterium casei LMG S-19264T (=DSM 44701T), isolated from a smear-ripened cheese.</title>
        <authorList>
            <consortium name="US DOE Joint Genome Institute (JGI-PGF)"/>
            <person name="Walter F."/>
            <person name="Albersmeier A."/>
            <person name="Kalinowski J."/>
            <person name="Ruckert C."/>
        </authorList>
    </citation>
    <scope>NUCLEOTIDE SEQUENCE</scope>
    <source>
        <strain evidence="2">JCM 4059</strain>
    </source>
</reference>
<accession>A0A919EES6</accession>